<dbReference type="Gene3D" id="3.90.180.10">
    <property type="entry name" value="Medium-chain alcohol dehydrogenases, catalytic domain"/>
    <property type="match status" value="1"/>
</dbReference>
<dbReference type="EMBL" id="CP059572">
    <property type="protein sequence ID" value="QXJ25714.1"/>
    <property type="molecule type" value="Genomic_DNA"/>
</dbReference>
<evidence type="ECO:0000313" key="3">
    <source>
        <dbReference type="Proteomes" id="UP001049518"/>
    </source>
</evidence>
<dbReference type="Proteomes" id="UP001049518">
    <property type="component" value="Chromosome"/>
</dbReference>
<name>A0ABX8R5M3_9ACTN</name>
<proteinExistence type="predicted"/>
<dbReference type="SMART" id="SM00829">
    <property type="entry name" value="PKS_ER"/>
    <property type="match status" value="1"/>
</dbReference>
<dbReference type="SUPFAM" id="SSF51735">
    <property type="entry name" value="NAD(P)-binding Rossmann-fold domains"/>
    <property type="match status" value="1"/>
</dbReference>
<evidence type="ECO:0000259" key="1">
    <source>
        <dbReference type="SMART" id="SM00829"/>
    </source>
</evidence>
<keyword evidence="3" id="KW-1185">Reference proteome</keyword>
<accession>A0ABX8R5M3</accession>
<dbReference type="Pfam" id="PF08240">
    <property type="entry name" value="ADH_N"/>
    <property type="match status" value="1"/>
</dbReference>
<dbReference type="PANTHER" id="PTHR43677">
    <property type="entry name" value="SHORT-CHAIN DEHYDROGENASE/REDUCTASE"/>
    <property type="match status" value="1"/>
</dbReference>
<dbReference type="InterPro" id="IPR036291">
    <property type="entry name" value="NAD(P)-bd_dom_sf"/>
</dbReference>
<dbReference type="InterPro" id="IPR013154">
    <property type="entry name" value="ADH-like_N"/>
</dbReference>
<gene>
    <name evidence="2" type="ORF">AGRA3207_007243</name>
</gene>
<feature type="domain" description="Enoyl reductase (ER)" evidence="1">
    <location>
        <begin position="9"/>
        <end position="301"/>
    </location>
</feature>
<dbReference type="InterPro" id="IPR011032">
    <property type="entry name" value="GroES-like_sf"/>
</dbReference>
<dbReference type="Pfam" id="PF13602">
    <property type="entry name" value="ADH_zinc_N_2"/>
    <property type="match status" value="1"/>
</dbReference>
<dbReference type="SUPFAM" id="SSF50129">
    <property type="entry name" value="GroES-like"/>
    <property type="match status" value="1"/>
</dbReference>
<dbReference type="CDD" id="cd08270">
    <property type="entry name" value="MDR4"/>
    <property type="match status" value="1"/>
</dbReference>
<dbReference type="InterPro" id="IPR051397">
    <property type="entry name" value="Zn-ADH-like_protein"/>
</dbReference>
<sequence>MRALIYDPDAPQGLRVGEVADPRPERAQTVVEVRAVSLNFGEVADLSRRTEPGGVSGWDAAGVVVEAAADGSGPEVGRRVVTWGPAGAWAQLRAVDTAKLVTVPDTVDLGVASALPVAGVSALQALRGLGPVIGRRILVTGASGGVGRYAVQLGALAGAHVVAAVGSPERGAGLAELGAAEVVVGLDNVTEPVAGVLENVGGALLAQAYGLLADGGIVQSIGHASGGSTMIDFEAIRHLGSRLRIEAYRLDWAFGPDLAYLLQLLDQGRLDPQIGWRGPWDRVAEAAEALLQRRIRGKAVLDVT</sequence>
<evidence type="ECO:0000313" key="2">
    <source>
        <dbReference type="EMBL" id="QXJ25714.1"/>
    </source>
</evidence>
<protein>
    <submittedName>
        <fullName evidence="2">Zinc-binding dehydrogenase</fullName>
    </submittedName>
</protein>
<organism evidence="2 3">
    <name type="scientific">Actinomadura graeca</name>
    <dbReference type="NCBI Taxonomy" id="2750812"/>
    <lineage>
        <taxon>Bacteria</taxon>
        <taxon>Bacillati</taxon>
        <taxon>Actinomycetota</taxon>
        <taxon>Actinomycetes</taxon>
        <taxon>Streptosporangiales</taxon>
        <taxon>Thermomonosporaceae</taxon>
        <taxon>Actinomadura</taxon>
    </lineage>
</organism>
<dbReference type="InterPro" id="IPR020843">
    <property type="entry name" value="ER"/>
</dbReference>
<dbReference type="PANTHER" id="PTHR43677:SF4">
    <property type="entry name" value="QUINONE OXIDOREDUCTASE-LIKE PROTEIN 2"/>
    <property type="match status" value="1"/>
</dbReference>
<reference evidence="2" key="1">
    <citation type="submission" date="2020-07" db="EMBL/GenBank/DDBJ databases">
        <authorList>
            <person name="Tarantini F.S."/>
            <person name="Hong K.W."/>
            <person name="Chan K.G."/>
        </authorList>
    </citation>
    <scope>NUCLEOTIDE SEQUENCE</scope>
    <source>
        <strain evidence="2">32-07</strain>
    </source>
</reference>
<dbReference type="Gene3D" id="3.40.50.720">
    <property type="entry name" value="NAD(P)-binding Rossmann-like Domain"/>
    <property type="match status" value="1"/>
</dbReference>
<dbReference type="RefSeq" id="WP_231331866.1">
    <property type="nucleotide sequence ID" value="NZ_CP059572.1"/>
</dbReference>